<sequence length="93" mass="10468">MPLIMDASQSRTLAYEALQNAKSGDREAYNEKMSLSRKYLIDAHKKQTSILNIDAAGSPTEMDVFLVHAMDHVTNAQLIHDIVKELAELHMNK</sequence>
<dbReference type="Gene3D" id="1.20.58.80">
    <property type="entry name" value="Phosphotransferase system, lactose/cellobiose-type IIA subunit"/>
    <property type="match status" value="1"/>
</dbReference>
<dbReference type="PANTHER" id="PTHR34382">
    <property type="entry name" value="PTS SYSTEM N,N'-DIACETYLCHITOBIOSE-SPECIFIC EIIA COMPONENT"/>
    <property type="match status" value="1"/>
</dbReference>
<dbReference type="SUPFAM" id="SSF46973">
    <property type="entry name" value="Enzyme IIa from lactose specific PTS, IIa-lac"/>
    <property type="match status" value="1"/>
</dbReference>
<protein>
    <submittedName>
        <fullName evidence="6">PTS lactose/cellobiose transporter subunit IIA</fullName>
    </submittedName>
</protein>
<dbReference type="Pfam" id="PF02255">
    <property type="entry name" value="PTS_IIA"/>
    <property type="match status" value="1"/>
</dbReference>
<proteinExistence type="predicted"/>
<keyword evidence="1" id="KW-0813">Transport</keyword>
<organism evidence="6 7">
    <name type="scientific">Salinicoccus sesuvii</name>
    <dbReference type="NCBI Taxonomy" id="868281"/>
    <lineage>
        <taxon>Bacteria</taxon>
        <taxon>Bacillati</taxon>
        <taxon>Bacillota</taxon>
        <taxon>Bacilli</taxon>
        <taxon>Bacillales</taxon>
        <taxon>Staphylococcaceae</taxon>
        <taxon>Salinicoccus</taxon>
    </lineage>
</organism>
<dbReference type="PROSITE" id="PS51095">
    <property type="entry name" value="PTS_EIIA_TYPE_3"/>
    <property type="match status" value="1"/>
</dbReference>
<name>A0ABV7N1N4_9STAP</name>
<keyword evidence="3" id="KW-0808">Transferase</keyword>
<evidence type="ECO:0000256" key="2">
    <source>
        <dbReference type="ARBA" id="ARBA00022597"/>
    </source>
</evidence>
<comment type="caution">
    <text evidence="6">The sequence shown here is derived from an EMBL/GenBank/DDBJ whole genome shotgun (WGS) entry which is preliminary data.</text>
</comment>
<feature type="modified residue" description="Phosphohistidine; by HPr" evidence="5">
    <location>
        <position position="68"/>
    </location>
</feature>
<dbReference type="InterPro" id="IPR036542">
    <property type="entry name" value="PTS_IIA_lac/cel_sf"/>
</dbReference>
<gene>
    <name evidence="6" type="ORF">ACFOEO_02615</name>
</gene>
<keyword evidence="7" id="KW-1185">Reference proteome</keyword>
<evidence type="ECO:0000313" key="7">
    <source>
        <dbReference type="Proteomes" id="UP001595637"/>
    </source>
</evidence>
<reference evidence="7" key="1">
    <citation type="journal article" date="2019" name="Int. J. Syst. Evol. Microbiol.">
        <title>The Global Catalogue of Microorganisms (GCM) 10K type strain sequencing project: providing services to taxonomists for standard genome sequencing and annotation.</title>
        <authorList>
            <consortium name="The Broad Institute Genomics Platform"/>
            <consortium name="The Broad Institute Genome Sequencing Center for Infectious Disease"/>
            <person name="Wu L."/>
            <person name="Ma J."/>
        </authorList>
    </citation>
    <scope>NUCLEOTIDE SEQUENCE [LARGE SCALE GENOMIC DNA]</scope>
    <source>
        <strain evidence="7">CCM 7756</strain>
    </source>
</reference>
<evidence type="ECO:0000256" key="4">
    <source>
        <dbReference type="ARBA" id="ARBA00022683"/>
    </source>
</evidence>
<dbReference type="RefSeq" id="WP_380651461.1">
    <property type="nucleotide sequence ID" value="NZ_JBHRVQ010000001.1"/>
</dbReference>
<accession>A0ABV7N1N4</accession>
<evidence type="ECO:0000313" key="6">
    <source>
        <dbReference type="EMBL" id="MFC3387491.1"/>
    </source>
</evidence>
<keyword evidence="2" id="KW-0762">Sugar transport</keyword>
<evidence type="ECO:0000256" key="5">
    <source>
        <dbReference type="PROSITE-ProRule" id="PRU00418"/>
    </source>
</evidence>
<evidence type="ECO:0000256" key="1">
    <source>
        <dbReference type="ARBA" id="ARBA00022448"/>
    </source>
</evidence>
<evidence type="ECO:0000256" key="3">
    <source>
        <dbReference type="ARBA" id="ARBA00022679"/>
    </source>
</evidence>
<dbReference type="PANTHER" id="PTHR34382:SF7">
    <property type="entry name" value="PTS SYSTEM N,N'-DIACETYLCHITOBIOSE-SPECIFIC EIIA COMPONENT"/>
    <property type="match status" value="1"/>
</dbReference>
<dbReference type="Proteomes" id="UP001595637">
    <property type="component" value="Unassembled WGS sequence"/>
</dbReference>
<keyword evidence="4" id="KW-0598">Phosphotransferase system</keyword>
<dbReference type="InterPro" id="IPR003188">
    <property type="entry name" value="PTS_IIA_lac/cel"/>
</dbReference>
<dbReference type="EMBL" id="JBHRVQ010000001">
    <property type="protein sequence ID" value="MFC3387491.1"/>
    <property type="molecule type" value="Genomic_DNA"/>
</dbReference>